<dbReference type="Proteomes" id="UP000017246">
    <property type="component" value="Unassembled WGS sequence"/>
</dbReference>
<dbReference type="EMBL" id="LN902846">
    <property type="protein sequence ID" value="CDI97900.1"/>
    <property type="molecule type" value="Genomic_DNA"/>
</dbReference>
<protein>
    <submittedName>
        <fullName evidence="1">Expressed protein</fullName>
    </submittedName>
</protein>
<evidence type="ECO:0000313" key="2">
    <source>
        <dbReference type="Proteomes" id="UP000017246"/>
    </source>
</evidence>
<dbReference type="AlphaFoldDB" id="A0A087W047"/>
<name>A0A087W047_ECHMU</name>
<accession>A0A087W047</accession>
<sequence length="121" mass="13108">MTRLQEFGGNAQNTLTTAIVTELHDATGKSYLNYARGLQITPENHKSGSDEPTKWNNYLVKLFETDECTILSEALTTHVQTVFADEPMSIGANTTAAASLTAGSGMRVVDSIKAHSSKERC</sequence>
<evidence type="ECO:0000313" key="1">
    <source>
        <dbReference type="EMBL" id="CDI97900.1"/>
    </source>
</evidence>
<keyword evidence="2" id="KW-1185">Reference proteome</keyword>
<reference evidence="1" key="2">
    <citation type="submission" date="2015-11" db="EMBL/GenBank/DDBJ databases">
        <authorList>
            <person name="Zhang Y."/>
            <person name="Guo Z."/>
        </authorList>
    </citation>
    <scope>NUCLEOTIDE SEQUENCE</scope>
</reference>
<reference evidence="1" key="1">
    <citation type="journal article" date="2013" name="Nature">
        <title>The genomes of four tapeworm species reveal adaptations to parasitism.</title>
        <authorList>
            <person name="Tsai I.J."/>
            <person name="Zarowiecki M."/>
            <person name="Holroyd N."/>
            <person name="Garciarrubio A."/>
            <person name="Sanchez-Flores A."/>
            <person name="Brooks K.L."/>
            <person name="Tracey A."/>
            <person name="Bobes R.J."/>
            <person name="Fragoso G."/>
            <person name="Sciutto E."/>
            <person name="Aslett M."/>
            <person name="Beasley H."/>
            <person name="Bennett H.M."/>
            <person name="Cai J."/>
            <person name="Camicia F."/>
            <person name="Clark R."/>
            <person name="Cucher M."/>
            <person name="De Silva N."/>
            <person name="Day T.A."/>
            <person name="Deplazes P."/>
            <person name="Estrada K."/>
            <person name="Fernandez C."/>
            <person name="Holland P.W."/>
            <person name="Hou J."/>
            <person name="Hu S."/>
            <person name="Huckvale T."/>
            <person name="Hung S.S."/>
            <person name="Kamenetzky L."/>
            <person name="Keane J.A."/>
            <person name="Kiss F."/>
            <person name="Koziol U."/>
            <person name="Lambert O."/>
            <person name="Liu K."/>
            <person name="Luo X."/>
            <person name="Luo Y."/>
            <person name="Macchiaroli N."/>
            <person name="Nichol S."/>
            <person name="Paps J."/>
            <person name="Parkinson J."/>
            <person name="Pouchkina-Stantcheva N."/>
            <person name="Riddiford N."/>
            <person name="Rosenzvit M."/>
            <person name="Salinas G."/>
            <person name="Wasmuth J.D."/>
            <person name="Zamanian M."/>
            <person name="Zheng Y."/>
            <person name="Cai X."/>
            <person name="Soberon X."/>
            <person name="Olson P.D."/>
            <person name="Laclette J.P."/>
            <person name="Brehm K."/>
            <person name="Berriman M."/>
            <person name="Garciarrubio A."/>
            <person name="Bobes R.J."/>
            <person name="Fragoso G."/>
            <person name="Sanchez-Flores A."/>
            <person name="Estrada K."/>
            <person name="Cevallos M.A."/>
            <person name="Morett E."/>
            <person name="Gonzalez V."/>
            <person name="Portillo T."/>
            <person name="Ochoa-Leyva A."/>
            <person name="Jose M.V."/>
            <person name="Sciutto E."/>
            <person name="Landa A."/>
            <person name="Jimenez L."/>
            <person name="Valdes V."/>
            <person name="Carrero J.C."/>
            <person name="Larralde C."/>
            <person name="Morales-Montor J."/>
            <person name="Limon-Lason J."/>
            <person name="Soberon X."/>
            <person name="Laclette J.P."/>
        </authorList>
    </citation>
    <scope>NUCLEOTIDE SEQUENCE [LARGE SCALE GENOMIC DNA]</scope>
</reference>
<organism evidence="1 2">
    <name type="scientific">Echinococcus multilocularis</name>
    <name type="common">Fox tapeworm</name>
    <dbReference type="NCBI Taxonomy" id="6211"/>
    <lineage>
        <taxon>Eukaryota</taxon>
        <taxon>Metazoa</taxon>
        <taxon>Spiralia</taxon>
        <taxon>Lophotrochozoa</taxon>
        <taxon>Platyhelminthes</taxon>
        <taxon>Cestoda</taxon>
        <taxon>Eucestoda</taxon>
        <taxon>Cyclophyllidea</taxon>
        <taxon>Taeniidae</taxon>
        <taxon>Echinococcus</taxon>
    </lineage>
</organism>
<gene>
    <name evidence="1" type="ORF">EmuJ_000170900</name>
</gene>
<proteinExistence type="predicted"/>